<organism evidence="4 6">
    <name type="scientific">Sphingomonas koreensis</name>
    <dbReference type="NCBI Taxonomy" id="93064"/>
    <lineage>
        <taxon>Bacteria</taxon>
        <taxon>Pseudomonadati</taxon>
        <taxon>Pseudomonadota</taxon>
        <taxon>Alphaproteobacteria</taxon>
        <taxon>Sphingomonadales</taxon>
        <taxon>Sphingomonadaceae</taxon>
        <taxon>Sphingomonas</taxon>
    </lineage>
</organism>
<evidence type="ECO:0000256" key="1">
    <source>
        <dbReference type="ARBA" id="ARBA00022679"/>
    </source>
</evidence>
<name>A0A1L6J987_9SPHN</name>
<dbReference type="OrthoDB" id="7205533at2"/>
<dbReference type="PANTHER" id="PTHR43877">
    <property type="entry name" value="AMINOALKYLPHOSPHONATE N-ACETYLTRANSFERASE-RELATED-RELATED"/>
    <property type="match status" value="1"/>
</dbReference>
<evidence type="ECO:0000256" key="2">
    <source>
        <dbReference type="ARBA" id="ARBA00023315"/>
    </source>
</evidence>
<dbReference type="STRING" id="93064.BRX40_08095"/>
<reference evidence="5 7" key="3">
    <citation type="submission" date="2018-07" db="EMBL/GenBank/DDBJ databases">
        <title>Genomic and Epidemiologic Investigation of an Indolent Hospital Outbreak.</title>
        <authorList>
            <person name="Johnson R.C."/>
            <person name="Deming C."/>
            <person name="Conlan S."/>
            <person name="Zellmer C.J."/>
            <person name="Michelin A.V."/>
            <person name="Lee-Lin S."/>
            <person name="Thomas P.J."/>
            <person name="Park M."/>
            <person name="Weingarten R.A."/>
            <person name="Less J."/>
            <person name="Dekker J.P."/>
            <person name="Frank K.M."/>
            <person name="Musser K.A."/>
            <person name="Mcquiston J.R."/>
            <person name="Henderson D.K."/>
            <person name="Lau A.F."/>
            <person name="Palmore T.N."/>
            <person name="Segre J.A."/>
        </authorList>
    </citation>
    <scope>NUCLEOTIDE SEQUENCE [LARGE SCALE GENOMIC DNA]</scope>
    <source>
        <strain evidence="5 7">SK-NIH.Env10_0317</strain>
    </source>
</reference>
<dbReference type="Proteomes" id="UP000286681">
    <property type="component" value="Unassembled WGS sequence"/>
</dbReference>
<dbReference type="RefSeq" id="WP_075151248.1">
    <property type="nucleotide sequence ID" value="NZ_CP018820.1"/>
</dbReference>
<keyword evidence="1" id="KW-0808">Transferase</keyword>
<dbReference type="CDD" id="cd04301">
    <property type="entry name" value="NAT_SF"/>
    <property type="match status" value="1"/>
</dbReference>
<dbReference type="InterPro" id="IPR050832">
    <property type="entry name" value="Bact_Acetyltransf"/>
</dbReference>
<sequence>MSAGVGIERIATIDPAMLAQCDFSFDPTGGAYPFDSALAVPRSGRMIAVARTDGRVAGYLACLSDGASAEMRRIEIDRGYRGQGLGRRLLDEARDWAWATGLSALWLETLADNPAAGRFFGRYGFTLTVRGDVLHWRMPLPG</sequence>
<evidence type="ECO:0000313" key="6">
    <source>
        <dbReference type="Proteomes" id="UP000185161"/>
    </source>
</evidence>
<accession>A0A1L6J987</accession>
<dbReference type="PROSITE" id="PS51186">
    <property type="entry name" value="GNAT"/>
    <property type="match status" value="1"/>
</dbReference>
<reference evidence="6" key="2">
    <citation type="submission" date="2016-12" db="EMBL/GenBank/DDBJ databases">
        <title>Whole genome sequencing of Sphingomonas sp. ABOJV.</title>
        <authorList>
            <person name="Conlan S."/>
            <person name="Thomas P.J."/>
            <person name="Mullikin J."/>
            <person name="Palmore T.N."/>
            <person name="Frank K.M."/>
            <person name="Segre J.A."/>
        </authorList>
    </citation>
    <scope>NUCLEOTIDE SEQUENCE [LARGE SCALE GENOMIC DNA]</scope>
    <source>
        <strain evidence="6">ABOJV</strain>
    </source>
</reference>
<dbReference type="Gene3D" id="3.40.630.30">
    <property type="match status" value="1"/>
</dbReference>
<dbReference type="Proteomes" id="UP000185161">
    <property type="component" value="Chromosome"/>
</dbReference>
<dbReference type="SUPFAM" id="SSF55729">
    <property type="entry name" value="Acyl-CoA N-acyltransferases (Nat)"/>
    <property type="match status" value="1"/>
</dbReference>
<dbReference type="Pfam" id="PF00583">
    <property type="entry name" value="Acetyltransf_1"/>
    <property type="match status" value="1"/>
</dbReference>
<dbReference type="InterPro" id="IPR000182">
    <property type="entry name" value="GNAT_dom"/>
</dbReference>
<dbReference type="AlphaFoldDB" id="A0A1L6J987"/>
<feature type="domain" description="N-acetyltransferase" evidence="3">
    <location>
        <begin position="5"/>
        <end position="142"/>
    </location>
</feature>
<keyword evidence="6" id="KW-1185">Reference proteome</keyword>
<proteinExistence type="predicted"/>
<keyword evidence="2" id="KW-0012">Acyltransferase</keyword>
<protein>
    <submittedName>
        <fullName evidence="5">GNAT family N-acetyltransferase</fullName>
    </submittedName>
</protein>
<dbReference type="GeneID" id="44132516"/>
<dbReference type="EMBL" id="CP018820">
    <property type="protein sequence ID" value="APR52396.1"/>
    <property type="molecule type" value="Genomic_DNA"/>
</dbReference>
<gene>
    <name evidence="4" type="ORF">BRX40_08095</name>
    <name evidence="5" type="ORF">CA257_14775</name>
</gene>
<reference evidence="4" key="1">
    <citation type="submission" date="2016-12" db="EMBL/GenBank/DDBJ databases">
        <title>Whole genome sequencing of Sphingomonas koreensis.</title>
        <authorList>
            <person name="Conlan S."/>
            <person name="Thomas P.J."/>
            <person name="Mullikin J."/>
            <person name="Palmore T.N."/>
            <person name="Frank K.M."/>
            <person name="Segre J.A."/>
        </authorList>
    </citation>
    <scope>NUCLEOTIDE SEQUENCE</scope>
    <source>
        <strain evidence="4">ABOJV</strain>
    </source>
</reference>
<evidence type="ECO:0000313" key="4">
    <source>
        <dbReference type="EMBL" id="APR52396.1"/>
    </source>
</evidence>
<dbReference type="GO" id="GO:0016747">
    <property type="term" value="F:acyltransferase activity, transferring groups other than amino-acyl groups"/>
    <property type="evidence" value="ECO:0007669"/>
    <property type="project" value="InterPro"/>
</dbReference>
<dbReference type="KEGG" id="skr:BRX40_08095"/>
<dbReference type="InterPro" id="IPR016181">
    <property type="entry name" value="Acyl_CoA_acyltransferase"/>
</dbReference>
<evidence type="ECO:0000259" key="3">
    <source>
        <dbReference type="PROSITE" id="PS51186"/>
    </source>
</evidence>
<evidence type="ECO:0000313" key="5">
    <source>
        <dbReference type="EMBL" id="RSV01453.1"/>
    </source>
</evidence>
<evidence type="ECO:0000313" key="7">
    <source>
        <dbReference type="Proteomes" id="UP000286681"/>
    </source>
</evidence>
<dbReference type="EMBL" id="QQWO01000012">
    <property type="protein sequence ID" value="RSV01453.1"/>
    <property type="molecule type" value="Genomic_DNA"/>
</dbReference>